<evidence type="ECO:0000313" key="11">
    <source>
        <dbReference type="EMBL" id="AMD19680.1"/>
    </source>
</evidence>
<dbReference type="AlphaFoldDB" id="A0A120K1R8"/>
<evidence type="ECO:0000313" key="12">
    <source>
        <dbReference type="Proteomes" id="UP000243052"/>
    </source>
</evidence>
<dbReference type="Pfam" id="PF04082">
    <property type="entry name" value="Fungal_trans"/>
    <property type="match status" value="1"/>
</dbReference>
<dbReference type="SMART" id="SM00906">
    <property type="entry name" value="Fungal_trans"/>
    <property type="match status" value="1"/>
</dbReference>
<evidence type="ECO:0000256" key="2">
    <source>
        <dbReference type="ARBA" id="ARBA00022723"/>
    </source>
</evidence>
<dbReference type="InterPro" id="IPR001138">
    <property type="entry name" value="Zn2Cys6_DnaBD"/>
</dbReference>
<proteinExistence type="predicted"/>
<dbReference type="GO" id="GO:0008270">
    <property type="term" value="F:zinc ion binding"/>
    <property type="evidence" value="ECO:0007669"/>
    <property type="project" value="InterPro"/>
</dbReference>
<evidence type="ECO:0000256" key="5">
    <source>
        <dbReference type="ARBA" id="ARBA00023125"/>
    </source>
</evidence>
<keyword evidence="4" id="KW-0805">Transcription regulation</keyword>
<evidence type="ECO:0000256" key="4">
    <source>
        <dbReference type="ARBA" id="ARBA00023015"/>
    </source>
</evidence>
<keyword evidence="12" id="KW-1185">Reference proteome</keyword>
<dbReference type="PROSITE" id="PS00463">
    <property type="entry name" value="ZN2_CY6_FUNGAL_1"/>
    <property type="match status" value="1"/>
</dbReference>
<keyword evidence="6" id="KW-0804">Transcription</keyword>
<evidence type="ECO:0000256" key="9">
    <source>
        <dbReference type="SAM" id="Phobius"/>
    </source>
</evidence>
<dbReference type="GO" id="GO:0045944">
    <property type="term" value="P:positive regulation of transcription by RNA polymerase II"/>
    <property type="evidence" value="ECO:0007669"/>
    <property type="project" value="TreeGrafter"/>
</dbReference>
<dbReference type="GeneID" id="28722894"/>
<feature type="compositionally biased region" description="Polar residues" evidence="8">
    <location>
        <begin position="640"/>
        <end position="651"/>
    </location>
</feature>
<keyword evidence="7" id="KW-0539">Nucleus</keyword>
<keyword evidence="2" id="KW-0479">Metal-binding</keyword>
<dbReference type="GO" id="GO:0006351">
    <property type="term" value="P:DNA-templated transcription"/>
    <property type="evidence" value="ECO:0007669"/>
    <property type="project" value="InterPro"/>
</dbReference>
<dbReference type="GO" id="GO:0005634">
    <property type="term" value="C:nucleus"/>
    <property type="evidence" value="ECO:0007669"/>
    <property type="project" value="UniProtKB-SubCell"/>
</dbReference>
<dbReference type="PROSITE" id="PS50048">
    <property type="entry name" value="ZN2_CY6_FUNGAL_2"/>
    <property type="match status" value="1"/>
</dbReference>
<dbReference type="CDD" id="cd12148">
    <property type="entry name" value="fungal_TF_MHR"/>
    <property type="match status" value="1"/>
</dbReference>
<dbReference type="PANTHER" id="PTHR47540">
    <property type="entry name" value="THIAMINE REPRESSIBLE GENES REGULATORY PROTEIN THI5"/>
    <property type="match status" value="1"/>
</dbReference>
<dbReference type="InterPro" id="IPR051711">
    <property type="entry name" value="Stress_Response_Reg"/>
</dbReference>
<feature type="region of interest" description="Disordered" evidence="8">
    <location>
        <begin position="629"/>
        <end position="651"/>
    </location>
</feature>
<protein>
    <submittedName>
        <fullName evidence="11">HCL471Wp</fullName>
    </submittedName>
</protein>
<keyword evidence="9" id="KW-0472">Membrane</keyword>
<dbReference type="OrthoDB" id="422427at2759"/>
<comment type="subcellular location">
    <subcellularLocation>
        <location evidence="1">Nucleus</location>
    </subcellularLocation>
</comment>
<reference evidence="11 12" key="1">
    <citation type="submission" date="2016-01" db="EMBL/GenBank/DDBJ databases">
        <title>Genome sequence of the yeast Holleya sinecauda.</title>
        <authorList>
            <person name="Dietrich F.S."/>
        </authorList>
    </citation>
    <scope>NUCLEOTIDE SEQUENCE [LARGE SCALE GENOMIC DNA]</scope>
    <source>
        <strain evidence="11 12">ATCC 58844</strain>
    </source>
</reference>
<keyword evidence="5" id="KW-0238">DNA-binding</keyword>
<sequence>MSEGDNPGRAKRKRVTRACDECRKKKVKCDSRQPCVHCTVYSYKCTYAEPARRSRSVTTDGLSGDVGVGVGVGKRLPHSKVKYLQGKVSKFERLFGELFPGLVSERDIDVFDIGTFKKLFEKRCANNINMKELVEEYKLVVPPADIDSMRTPTPGCDEPGEAGEHVAMYDDSKEVKVILPPKSVAMQLLKYVWERSCVLYRFYHRPKFLRELDELYETDPKDYTPQQLRFLPMCYASLAVGALFSSSVPVSTQGGSLGGTLHNTKKDKFSQDEGYRYFIAAKKLIDVSNAREIVDIQTLCMLFVFCQCSGRLSVGYTYISVAMKASLREGLHRRLSPKEQETRSPIEVEMTKRVFYTIYKMDLFVNTMLGLPKTISKLDFDQELPLEVGDSCITENGIIRDIHSDSLSSSGVANYHTKLCIIMHDIADSLYPVKSKKSTISQEVISGLELKLIDWLEELPPELVPGLKDVPERYLAANKMLHITFLHMQLILYRPFIQYFSKDSPRPNALSLERARNCISVARTAVSVAQELLQMKMLAGCSWFAMYTIFFSVVGLLFYVREVVPSNEKESEEYNAVLRSAETGKNVLRQLKDTSVAANRIYNILLSLFRSFNVNVRIEDSELPLSGKSRNFPSEECPRGNNSIEQRSSSSIAENPIDTEFEQSSRGNISTVLPIMDNMQHNDIFLSGSCNQLDITFLDKYLQPYVSSAFDLPSGAEFDSAVVNE</sequence>
<feature type="domain" description="Zn(2)-C6 fungal-type" evidence="10">
    <location>
        <begin position="18"/>
        <end position="47"/>
    </location>
</feature>
<dbReference type="PANTHER" id="PTHR47540:SF1">
    <property type="entry name" value="ACTIVATOR OF STRESS GENES 1-RELATED"/>
    <property type="match status" value="1"/>
</dbReference>
<keyword evidence="3" id="KW-0862">Zinc</keyword>
<dbReference type="STRING" id="45286.A0A120K1R8"/>
<evidence type="ECO:0000256" key="3">
    <source>
        <dbReference type="ARBA" id="ARBA00022833"/>
    </source>
</evidence>
<dbReference type="GO" id="GO:0043565">
    <property type="term" value="F:sequence-specific DNA binding"/>
    <property type="evidence" value="ECO:0007669"/>
    <property type="project" value="TreeGrafter"/>
</dbReference>
<dbReference type="Gene3D" id="4.10.240.10">
    <property type="entry name" value="Zn(2)-C6 fungal-type DNA-binding domain"/>
    <property type="match status" value="1"/>
</dbReference>
<evidence type="ECO:0000256" key="6">
    <source>
        <dbReference type="ARBA" id="ARBA00023163"/>
    </source>
</evidence>
<dbReference type="InterPro" id="IPR036864">
    <property type="entry name" value="Zn2-C6_fun-type_DNA-bd_sf"/>
</dbReference>
<dbReference type="InterPro" id="IPR007219">
    <property type="entry name" value="XnlR_reg_dom"/>
</dbReference>
<dbReference type="Pfam" id="PF00172">
    <property type="entry name" value="Zn_clus"/>
    <property type="match status" value="1"/>
</dbReference>
<dbReference type="RefSeq" id="XP_017986676.1">
    <property type="nucleotide sequence ID" value="XM_018131436.1"/>
</dbReference>
<dbReference type="Proteomes" id="UP000243052">
    <property type="component" value="Chromosome iii"/>
</dbReference>
<feature type="transmembrane region" description="Helical" evidence="9">
    <location>
        <begin position="537"/>
        <end position="560"/>
    </location>
</feature>
<dbReference type="CDD" id="cd00067">
    <property type="entry name" value="GAL4"/>
    <property type="match status" value="1"/>
</dbReference>
<dbReference type="GO" id="GO:0000981">
    <property type="term" value="F:DNA-binding transcription factor activity, RNA polymerase II-specific"/>
    <property type="evidence" value="ECO:0007669"/>
    <property type="project" value="InterPro"/>
</dbReference>
<evidence type="ECO:0000256" key="8">
    <source>
        <dbReference type="SAM" id="MobiDB-lite"/>
    </source>
</evidence>
<accession>A0A120K1R8</accession>
<evidence type="ECO:0000256" key="1">
    <source>
        <dbReference type="ARBA" id="ARBA00004123"/>
    </source>
</evidence>
<evidence type="ECO:0000256" key="7">
    <source>
        <dbReference type="ARBA" id="ARBA00023242"/>
    </source>
</evidence>
<keyword evidence="9" id="KW-1133">Transmembrane helix</keyword>
<keyword evidence="9" id="KW-0812">Transmembrane</keyword>
<evidence type="ECO:0000259" key="10">
    <source>
        <dbReference type="PROSITE" id="PS50048"/>
    </source>
</evidence>
<name>A0A120K1R8_9SACH</name>
<dbReference type="SMART" id="SM00066">
    <property type="entry name" value="GAL4"/>
    <property type="match status" value="1"/>
</dbReference>
<organism evidence="11 12">
    <name type="scientific">Eremothecium sinecaudum</name>
    <dbReference type="NCBI Taxonomy" id="45286"/>
    <lineage>
        <taxon>Eukaryota</taxon>
        <taxon>Fungi</taxon>
        <taxon>Dikarya</taxon>
        <taxon>Ascomycota</taxon>
        <taxon>Saccharomycotina</taxon>
        <taxon>Saccharomycetes</taxon>
        <taxon>Saccharomycetales</taxon>
        <taxon>Saccharomycetaceae</taxon>
        <taxon>Eremothecium</taxon>
    </lineage>
</organism>
<gene>
    <name evidence="11" type="ORF">AW171_hschr31530</name>
</gene>
<dbReference type="SUPFAM" id="SSF57701">
    <property type="entry name" value="Zn2/Cys6 DNA-binding domain"/>
    <property type="match status" value="1"/>
</dbReference>
<dbReference type="EMBL" id="CP014243">
    <property type="protein sequence ID" value="AMD19680.1"/>
    <property type="molecule type" value="Genomic_DNA"/>
</dbReference>